<organism evidence="1 2">
    <name type="scientific">Durusdinium trenchii</name>
    <dbReference type="NCBI Taxonomy" id="1381693"/>
    <lineage>
        <taxon>Eukaryota</taxon>
        <taxon>Sar</taxon>
        <taxon>Alveolata</taxon>
        <taxon>Dinophyceae</taxon>
        <taxon>Suessiales</taxon>
        <taxon>Symbiodiniaceae</taxon>
        <taxon>Durusdinium</taxon>
    </lineage>
</organism>
<sequence length="269" mass="29974">MGQCMPTWMAWKYRMRYRAYRLGYSGAKGALDGLKACEADSSPVDKTTIETAPIDAPLFNHLSDQKQREINKYREDYRKYRLGYASGAKGEVADIFKRQLSRDEKCEAVEEILTRTTSQSSGTDDEMESLARTFSEPVPVWQPSTVKGLASHYSGIFSEALCKEVDVEDESKSMYFTLPKSVLPDPSAQYFQVPQMEDGTLELDAELLLSKTPLPKAAAEFSSIHVVQTSGVSAKITAASIKNSAAKIRKPCVLHDWPELSTDAKAEYD</sequence>
<accession>A0ABP0NKD3</accession>
<keyword evidence="2" id="KW-1185">Reference proteome</keyword>
<protein>
    <submittedName>
        <fullName evidence="1">Uncharacterized protein</fullName>
    </submittedName>
</protein>
<reference evidence="1 2" key="1">
    <citation type="submission" date="2024-02" db="EMBL/GenBank/DDBJ databases">
        <authorList>
            <person name="Chen Y."/>
            <person name="Shah S."/>
            <person name="Dougan E. K."/>
            <person name="Thang M."/>
            <person name="Chan C."/>
        </authorList>
    </citation>
    <scope>NUCLEOTIDE SEQUENCE [LARGE SCALE GENOMIC DNA]</scope>
</reference>
<feature type="non-terminal residue" evidence="1">
    <location>
        <position position="269"/>
    </location>
</feature>
<gene>
    <name evidence="1" type="ORF">CCMP2556_LOCUS31131</name>
</gene>
<evidence type="ECO:0000313" key="2">
    <source>
        <dbReference type="Proteomes" id="UP001642484"/>
    </source>
</evidence>
<dbReference type="Proteomes" id="UP001642484">
    <property type="component" value="Unassembled WGS sequence"/>
</dbReference>
<dbReference type="EMBL" id="CAXAMN010021781">
    <property type="protein sequence ID" value="CAK9063332.1"/>
    <property type="molecule type" value="Genomic_DNA"/>
</dbReference>
<evidence type="ECO:0000313" key="1">
    <source>
        <dbReference type="EMBL" id="CAK9063332.1"/>
    </source>
</evidence>
<proteinExistence type="predicted"/>
<name>A0ABP0NKD3_9DINO</name>
<comment type="caution">
    <text evidence="1">The sequence shown here is derived from an EMBL/GenBank/DDBJ whole genome shotgun (WGS) entry which is preliminary data.</text>
</comment>